<dbReference type="Pfam" id="PF04860">
    <property type="entry name" value="Phage_portal"/>
    <property type="match status" value="1"/>
</dbReference>
<accession>A0A0F9PMT9</accession>
<dbReference type="InterPro" id="IPR006528">
    <property type="entry name" value="Phage_head_morphogenesis_dom"/>
</dbReference>
<name>A0A0F9PMT9_9ZZZZ</name>
<dbReference type="Pfam" id="PF04233">
    <property type="entry name" value="Phage_Mu_F"/>
    <property type="match status" value="1"/>
</dbReference>
<organism evidence="2">
    <name type="scientific">marine sediment metagenome</name>
    <dbReference type="NCBI Taxonomy" id="412755"/>
    <lineage>
        <taxon>unclassified sequences</taxon>
        <taxon>metagenomes</taxon>
        <taxon>ecological metagenomes</taxon>
    </lineage>
</organism>
<sequence length="710" mass="80097">MGFIQLIDTIIKANLPVSYQDQPNYAELTYNSLTRQGVSSPFDTLNFQALYSLNSDVYAAVNTIATKLAQLPFKVTVPRGDELEDITDSPDLDIFRTLNGRDTDYDFYEQTWGNTEITGEVFWLLNYDNAGNKITEMAVLRPDLIEPVPHNEFVISHYIFNRNGEKIIIPHEFIFHIKYFNPLNSLRGLSPLEAAKQDIILDAFALTASKTTFKKGARPSGILAPKGDTVITDTEIKRNLAFINDQYTGADTFGTLLLLSKGLEFQQMQYSNKDLMYDVIRDATSDTVGKVFGVPPIYRQDYSDASVIKNAEVQFRMLWEALKPKTVKLGKIITEHLLPLIIDKPGAVFTFDLNDVPALQPDRLKLKAIFADRTAISANEYREHVAGLPRDDDPNMDLKYIPQNMIPIGTVIEEPEKSLQADAELLVEHVDQLLLKEPQMATDVLLKDIKLLTESMEVSEQKSEISRTFLEINKIRRKVGREFEKKLAKLFKDQGDAVVKSLINQKHFKFAEGDILFNFNEWVKKYEAEGKIHIAEAIRLAGEQFANSIGEDFNVFDPKVVSHIGTKSKSYATIVNQTTKDRIDALIKQGVEKGLSVSELAESLTGYFDSAEGFRAVRIAQTEVNSAVNFGRLEGMRQSKRVEKHRWVSSRDEDVRDLPDNSHVNLDNKIVKLGDSFPVGASYSGDSTYPSDVNERCITTPVTIKKKPKQ</sequence>
<reference evidence="2" key="1">
    <citation type="journal article" date="2015" name="Nature">
        <title>Complex archaea that bridge the gap between prokaryotes and eukaryotes.</title>
        <authorList>
            <person name="Spang A."/>
            <person name="Saw J.H."/>
            <person name="Jorgensen S.L."/>
            <person name="Zaremba-Niedzwiedzka K."/>
            <person name="Martijn J."/>
            <person name="Lind A.E."/>
            <person name="van Eijk R."/>
            <person name="Schleper C."/>
            <person name="Guy L."/>
            <person name="Ettema T.J."/>
        </authorList>
    </citation>
    <scope>NUCLEOTIDE SEQUENCE</scope>
</reference>
<dbReference type="EMBL" id="LAZR01002324">
    <property type="protein sequence ID" value="KKN31509.1"/>
    <property type="molecule type" value="Genomic_DNA"/>
</dbReference>
<feature type="domain" description="Phage head morphogenesis" evidence="1">
    <location>
        <begin position="582"/>
        <end position="697"/>
    </location>
</feature>
<evidence type="ECO:0000259" key="1">
    <source>
        <dbReference type="Pfam" id="PF04233"/>
    </source>
</evidence>
<dbReference type="InterPro" id="IPR006944">
    <property type="entry name" value="Phage/GTA_portal"/>
</dbReference>
<protein>
    <recommendedName>
        <fullName evidence="1">Phage head morphogenesis domain-containing protein</fullName>
    </recommendedName>
</protein>
<gene>
    <name evidence="2" type="ORF">LCGC14_0823380</name>
</gene>
<evidence type="ECO:0000313" key="2">
    <source>
        <dbReference type="EMBL" id="KKN31509.1"/>
    </source>
</evidence>
<dbReference type="AlphaFoldDB" id="A0A0F9PMT9"/>
<proteinExistence type="predicted"/>
<comment type="caution">
    <text evidence="2">The sequence shown here is derived from an EMBL/GenBank/DDBJ whole genome shotgun (WGS) entry which is preliminary data.</text>
</comment>